<dbReference type="AlphaFoldDB" id="A0AAD9HN45"/>
<feature type="region of interest" description="Disordered" evidence="1">
    <location>
        <begin position="179"/>
        <end position="248"/>
    </location>
</feature>
<feature type="compositionally biased region" description="Polar residues" evidence="1">
    <location>
        <begin position="203"/>
        <end position="221"/>
    </location>
</feature>
<keyword evidence="2" id="KW-0472">Membrane</keyword>
<evidence type="ECO:0000313" key="3">
    <source>
        <dbReference type="EMBL" id="KAK2030984.1"/>
    </source>
</evidence>
<organism evidence="3 4">
    <name type="scientific">Colletotrichum zoysiae</name>
    <dbReference type="NCBI Taxonomy" id="1216348"/>
    <lineage>
        <taxon>Eukaryota</taxon>
        <taxon>Fungi</taxon>
        <taxon>Dikarya</taxon>
        <taxon>Ascomycota</taxon>
        <taxon>Pezizomycotina</taxon>
        <taxon>Sordariomycetes</taxon>
        <taxon>Hypocreomycetidae</taxon>
        <taxon>Glomerellales</taxon>
        <taxon>Glomerellaceae</taxon>
        <taxon>Colletotrichum</taxon>
        <taxon>Colletotrichum graminicola species complex</taxon>
    </lineage>
</organism>
<feature type="region of interest" description="Disordered" evidence="1">
    <location>
        <begin position="110"/>
        <end position="129"/>
    </location>
</feature>
<feature type="transmembrane region" description="Helical" evidence="2">
    <location>
        <begin position="80"/>
        <end position="102"/>
    </location>
</feature>
<dbReference type="EMBL" id="MU842845">
    <property type="protein sequence ID" value="KAK2030984.1"/>
    <property type="molecule type" value="Genomic_DNA"/>
</dbReference>
<protein>
    <submittedName>
        <fullName evidence="3">Uncharacterized protein</fullName>
    </submittedName>
</protein>
<evidence type="ECO:0000256" key="1">
    <source>
        <dbReference type="SAM" id="MobiDB-lite"/>
    </source>
</evidence>
<feature type="region of interest" description="Disordered" evidence="1">
    <location>
        <begin position="1"/>
        <end position="21"/>
    </location>
</feature>
<accession>A0AAD9HN45</accession>
<reference evidence="3" key="1">
    <citation type="submission" date="2021-06" db="EMBL/GenBank/DDBJ databases">
        <title>Comparative genomics, transcriptomics and evolutionary studies reveal genomic signatures of adaptation to plant cell wall in hemibiotrophic fungi.</title>
        <authorList>
            <consortium name="DOE Joint Genome Institute"/>
            <person name="Baroncelli R."/>
            <person name="Diaz J.F."/>
            <person name="Benocci T."/>
            <person name="Peng M."/>
            <person name="Battaglia E."/>
            <person name="Haridas S."/>
            <person name="Andreopoulos W."/>
            <person name="Labutti K."/>
            <person name="Pangilinan J."/>
            <person name="Floch G.L."/>
            <person name="Makela M.R."/>
            <person name="Henrissat B."/>
            <person name="Grigoriev I.V."/>
            <person name="Crouch J.A."/>
            <person name="De Vries R.P."/>
            <person name="Sukno S.A."/>
            <person name="Thon M.R."/>
        </authorList>
    </citation>
    <scope>NUCLEOTIDE SEQUENCE</scope>
    <source>
        <strain evidence="3">MAFF235873</strain>
    </source>
</reference>
<sequence>MASTTRTLRLANDSQHTRHRTARPYFSRNGHKVSQPASTADISSFIKQAREVAASQGHLHDYRVTSEPLPLPFETTPLEIFALALAVFAVVCVLSCMVMVAIKMKRSRAQHESYSFPDSDDTRGDTSRGVPRLFINSIERPDNPVPETEMNRLKDLEDNQISLAPKHIFRPWREAAINHKGGNREFGDGSSTGLWSERATSERAPSTGNQENSTYTFSKDSVQFGRRASRPFCNNDADASSQNPYSRA</sequence>
<proteinExistence type="predicted"/>
<evidence type="ECO:0000313" key="4">
    <source>
        <dbReference type="Proteomes" id="UP001232148"/>
    </source>
</evidence>
<gene>
    <name evidence="3" type="ORF">LX32DRAFT_715499</name>
</gene>
<feature type="compositionally biased region" description="Polar residues" evidence="1">
    <location>
        <begin position="237"/>
        <end position="248"/>
    </location>
</feature>
<keyword evidence="2" id="KW-1133">Transmembrane helix</keyword>
<keyword evidence="4" id="KW-1185">Reference proteome</keyword>
<name>A0AAD9HN45_9PEZI</name>
<keyword evidence="2" id="KW-0812">Transmembrane</keyword>
<evidence type="ECO:0000256" key="2">
    <source>
        <dbReference type="SAM" id="Phobius"/>
    </source>
</evidence>
<comment type="caution">
    <text evidence="3">The sequence shown here is derived from an EMBL/GenBank/DDBJ whole genome shotgun (WGS) entry which is preliminary data.</text>
</comment>
<dbReference type="Proteomes" id="UP001232148">
    <property type="component" value="Unassembled WGS sequence"/>
</dbReference>